<dbReference type="EMBL" id="ATBP01003152">
    <property type="protein sequence ID" value="ETR65151.1"/>
    <property type="molecule type" value="Genomic_DNA"/>
</dbReference>
<feature type="domain" description="Outer membrane protein beta-barrel" evidence="3">
    <location>
        <begin position="9"/>
        <end position="181"/>
    </location>
</feature>
<accession>A0A1V1NRE9</accession>
<evidence type="ECO:0000256" key="1">
    <source>
        <dbReference type="ARBA" id="ARBA00022729"/>
    </source>
</evidence>
<evidence type="ECO:0000259" key="3">
    <source>
        <dbReference type="Pfam" id="PF13505"/>
    </source>
</evidence>
<keyword evidence="1 2" id="KW-0732">Signal</keyword>
<dbReference type="AlphaFoldDB" id="A0A1V1NRE9"/>
<dbReference type="InterPro" id="IPR011250">
    <property type="entry name" value="OMP/PagP_B-barrel"/>
</dbReference>
<proteinExistence type="predicted"/>
<dbReference type="SUPFAM" id="SSF56925">
    <property type="entry name" value="OMPA-like"/>
    <property type="match status" value="1"/>
</dbReference>
<organism evidence="4 5">
    <name type="scientific">Candidatus Magnetoglobus multicellularis str. Araruama</name>
    <dbReference type="NCBI Taxonomy" id="890399"/>
    <lineage>
        <taxon>Bacteria</taxon>
        <taxon>Pseudomonadati</taxon>
        <taxon>Thermodesulfobacteriota</taxon>
        <taxon>Desulfobacteria</taxon>
        <taxon>Desulfobacterales</taxon>
        <taxon>Desulfobacteraceae</taxon>
        <taxon>Candidatus Magnetoglobus</taxon>
    </lineage>
</organism>
<gene>
    <name evidence="4" type="ORF">OMM_06122</name>
</gene>
<comment type="caution">
    <text evidence="4">The sequence shown here is derived from an EMBL/GenBank/DDBJ whole genome shotgun (WGS) entry which is preliminary data.</text>
</comment>
<dbReference type="Proteomes" id="UP000189670">
    <property type="component" value="Unassembled WGS sequence"/>
</dbReference>
<evidence type="ECO:0000256" key="2">
    <source>
        <dbReference type="SAM" id="SignalP"/>
    </source>
</evidence>
<feature type="chain" id="PRO_5010702762" description="Outer membrane protein beta-barrel domain-containing protein" evidence="2">
    <location>
        <begin position="23"/>
        <end position="193"/>
    </location>
</feature>
<reference evidence="5" key="1">
    <citation type="submission" date="2012-11" db="EMBL/GenBank/DDBJ databases">
        <authorList>
            <person name="Lucero-Rivera Y.E."/>
            <person name="Tovar-Ramirez D."/>
        </authorList>
    </citation>
    <scope>NUCLEOTIDE SEQUENCE [LARGE SCALE GENOMIC DNA]</scope>
    <source>
        <strain evidence="5">Araruama</strain>
    </source>
</reference>
<evidence type="ECO:0000313" key="4">
    <source>
        <dbReference type="EMBL" id="ETR65151.1"/>
    </source>
</evidence>
<evidence type="ECO:0000313" key="5">
    <source>
        <dbReference type="Proteomes" id="UP000189670"/>
    </source>
</evidence>
<dbReference type="InterPro" id="IPR027385">
    <property type="entry name" value="Beta-barrel_OMP"/>
</dbReference>
<name>A0A1V1NRE9_9BACT</name>
<sequence>MKKIYISLIACLLIFFSKNATAQSKYFAGIHTGGHVFESNRNIGDTFLSGLVIGYDFNEKLSAAVRMYTGKYKVKYARDNLTCTTDSIRGELYHADLYYRVLTLQNIKPYVTGGIGKLNVKHAKSEDLYRDSFDQGVLFNYGVGLEFFIQDVSLMADIRHFMSTGDFRNELVVTTGIVFRFPADQGKGSPLTY</sequence>
<dbReference type="Pfam" id="PF13505">
    <property type="entry name" value="OMP_b-brl"/>
    <property type="match status" value="1"/>
</dbReference>
<dbReference type="Gene3D" id="2.40.160.20">
    <property type="match status" value="1"/>
</dbReference>
<protein>
    <recommendedName>
        <fullName evidence="3">Outer membrane protein beta-barrel domain-containing protein</fullName>
    </recommendedName>
</protein>
<feature type="signal peptide" evidence="2">
    <location>
        <begin position="1"/>
        <end position="22"/>
    </location>
</feature>